<evidence type="ECO:0000313" key="1">
    <source>
        <dbReference type="EMBL" id="TRM57180.1"/>
    </source>
</evidence>
<organism evidence="1 2">
    <name type="scientific">Schizophyllum amplum</name>
    <dbReference type="NCBI Taxonomy" id="97359"/>
    <lineage>
        <taxon>Eukaryota</taxon>
        <taxon>Fungi</taxon>
        <taxon>Dikarya</taxon>
        <taxon>Basidiomycota</taxon>
        <taxon>Agaricomycotina</taxon>
        <taxon>Agaricomycetes</taxon>
        <taxon>Agaricomycetidae</taxon>
        <taxon>Agaricales</taxon>
        <taxon>Schizophyllaceae</taxon>
        <taxon>Schizophyllum</taxon>
    </lineage>
</organism>
<dbReference type="EMBL" id="VDMD01000051">
    <property type="protein sequence ID" value="TRM57180.1"/>
    <property type="molecule type" value="Genomic_DNA"/>
</dbReference>
<name>A0A550BXA7_9AGAR</name>
<comment type="caution">
    <text evidence="1">The sequence shown here is derived from an EMBL/GenBank/DDBJ whole genome shotgun (WGS) entry which is preliminary data.</text>
</comment>
<protein>
    <submittedName>
        <fullName evidence="1">Uncharacterized protein</fullName>
    </submittedName>
</protein>
<evidence type="ECO:0000313" key="2">
    <source>
        <dbReference type="Proteomes" id="UP000320762"/>
    </source>
</evidence>
<dbReference type="Proteomes" id="UP000320762">
    <property type="component" value="Unassembled WGS sequence"/>
</dbReference>
<accession>A0A550BXA7</accession>
<dbReference type="AlphaFoldDB" id="A0A550BXA7"/>
<feature type="non-terminal residue" evidence="1">
    <location>
        <position position="1"/>
    </location>
</feature>
<dbReference type="OrthoDB" id="3110732at2759"/>
<sequence length="121" mass="14148">EDVSETRRLRAIEYLIWDLKASVHDKCDPSLFRNYEGDNAYDPVIDYEHLRGEPFVFAWRANGDPEMEDEADVWLYEAPFNWAAQDALHAEISRDDVHMQEHLARGGDPKPVARIRYVDID</sequence>
<keyword evidence="2" id="KW-1185">Reference proteome</keyword>
<reference evidence="1 2" key="1">
    <citation type="journal article" date="2019" name="New Phytol.">
        <title>Comparative genomics reveals unique wood-decay strategies and fruiting body development in the Schizophyllaceae.</title>
        <authorList>
            <person name="Almasi E."/>
            <person name="Sahu N."/>
            <person name="Krizsan K."/>
            <person name="Balint B."/>
            <person name="Kovacs G.M."/>
            <person name="Kiss B."/>
            <person name="Cseklye J."/>
            <person name="Drula E."/>
            <person name="Henrissat B."/>
            <person name="Nagy I."/>
            <person name="Chovatia M."/>
            <person name="Adam C."/>
            <person name="LaButti K."/>
            <person name="Lipzen A."/>
            <person name="Riley R."/>
            <person name="Grigoriev I.V."/>
            <person name="Nagy L.G."/>
        </authorList>
    </citation>
    <scope>NUCLEOTIDE SEQUENCE [LARGE SCALE GENOMIC DNA]</scope>
    <source>
        <strain evidence="1 2">NL-1724</strain>
    </source>
</reference>
<gene>
    <name evidence="1" type="ORF">BD626DRAFT_412490</name>
</gene>
<proteinExistence type="predicted"/>